<protein>
    <submittedName>
        <fullName evidence="1">Uncharacterized protein</fullName>
    </submittedName>
</protein>
<proteinExistence type="predicted"/>
<comment type="caution">
    <text evidence="1">The sequence shown here is derived from an EMBL/GenBank/DDBJ whole genome shotgun (WGS) entry which is preliminary data.</text>
</comment>
<dbReference type="AlphaFoldDB" id="A0AAW2G371"/>
<name>A0AAW2G371_9HYME</name>
<dbReference type="Proteomes" id="UP001430953">
    <property type="component" value="Unassembled WGS sequence"/>
</dbReference>
<dbReference type="EMBL" id="JADYXP020000006">
    <property type="protein sequence ID" value="KAL0122619.1"/>
    <property type="molecule type" value="Genomic_DNA"/>
</dbReference>
<reference evidence="1 2" key="1">
    <citation type="submission" date="2023-03" db="EMBL/GenBank/DDBJ databases">
        <title>High recombination rates correlate with genetic variation in Cardiocondyla obscurior ants.</title>
        <authorList>
            <person name="Errbii M."/>
        </authorList>
    </citation>
    <scope>NUCLEOTIDE SEQUENCE [LARGE SCALE GENOMIC DNA]</scope>
    <source>
        <strain evidence="1">Alpha-2009</strain>
        <tissue evidence="1">Whole body</tissue>
    </source>
</reference>
<evidence type="ECO:0000313" key="1">
    <source>
        <dbReference type="EMBL" id="KAL0122619.1"/>
    </source>
</evidence>
<organism evidence="1 2">
    <name type="scientific">Cardiocondyla obscurior</name>
    <dbReference type="NCBI Taxonomy" id="286306"/>
    <lineage>
        <taxon>Eukaryota</taxon>
        <taxon>Metazoa</taxon>
        <taxon>Ecdysozoa</taxon>
        <taxon>Arthropoda</taxon>
        <taxon>Hexapoda</taxon>
        <taxon>Insecta</taxon>
        <taxon>Pterygota</taxon>
        <taxon>Neoptera</taxon>
        <taxon>Endopterygota</taxon>
        <taxon>Hymenoptera</taxon>
        <taxon>Apocrita</taxon>
        <taxon>Aculeata</taxon>
        <taxon>Formicoidea</taxon>
        <taxon>Formicidae</taxon>
        <taxon>Myrmicinae</taxon>
        <taxon>Cardiocondyla</taxon>
    </lineage>
</organism>
<evidence type="ECO:0000313" key="2">
    <source>
        <dbReference type="Proteomes" id="UP001430953"/>
    </source>
</evidence>
<keyword evidence="2" id="KW-1185">Reference proteome</keyword>
<gene>
    <name evidence="1" type="ORF">PUN28_007376</name>
</gene>
<sequence>MRGDANSFRISPCKSDRGRVYESCSHVLLASRFREHPHVTRTLASNECQAKYACSRASTTITDALSPFFLPLSPLSLSLSLSLHPPPSLVSHFDCETVKYKIITLLKGLRSVRFLSFAFENKI</sequence>
<accession>A0AAW2G371</accession>